<name>W9YWH6_FUSOX</name>
<reference evidence="1" key="2">
    <citation type="submission" date="2014-02" db="EMBL/GenBank/DDBJ databases">
        <title>Annotation of the Genome Sequence of Fusarium oxysporum f. sp. melonis 26406.</title>
        <authorList>
            <consortium name="The Broad Institute Genomics Platform"/>
            <person name="Ma L.-J."/>
            <person name="Corby-Kistler H."/>
            <person name="Broz K."/>
            <person name="Gale L.R."/>
            <person name="Jonkers W."/>
            <person name="O'Donnell K."/>
            <person name="Ploetz R."/>
            <person name="Steinberg C."/>
            <person name="Schwartz D.C."/>
            <person name="VanEtten H."/>
            <person name="Zhou S."/>
            <person name="Young S.K."/>
            <person name="Zeng Q."/>
            <person name="Gargeya S."/>
            <person name="Fitzgerald M."/>
            <person name="Abouelleil A."/>
            <person name="Alvarado L."/>
            <person name="Chapman S.B."/>
            <person name="Gainer-Dewar J."/>
            <person name="Goldberg J."/>
            <person name="Griggs A."/>
            <person name="Gujja S."/>
            <person name="Hansen M."/>
            <person name="Howarth C."/>
            <person name="Imamovic A."/>
            <person name="Ireland A."/>
            <person name="Larimer J."/>
            <person name="McCowan C."/>
            <person name="Murphy C."/>
            <person name="Pearson M."/>
            <person name="Poon T.W."/>
            <person name="Priest M."/>
            <person name="Roberts A."/>
            <person name="Saif S."/>
            <person name="Shea T."/>
            <person name="Sykes S."/>
            <person name="Wortman J."/>
            <person name="Nusbaum C."/>
            <person name="Birren B."/>
        </authorList>
    </citation>
    <scope>NUCLEOTIDE SEQUENCE</scope>
    <source>
        <strain evidence="1">26406</strain>
    </source>
</reference>
<protein>
    <submittedName>
        <fullName evidence="1">Uncharacterized protein</fullName>
    </submittedName>
</protein>
<gene>
    <name evidence="1" type="ORF">FOMG_19728</name>
</gene>
<dbReference type="VEuPathDB" id="FungiDB:FOMG_19728"/>
<accession>W9YWH6</accession>
<proteinExistence type="predicted"/>
<dbReference type="HOGENOM" id="CLU_2497966_0_0_1"/>
<evidence type="ECO:0000313" key="1">
    <source>
        <dbReference type="EMBL" id="EXK23495.1"/>
    </source>
</evidence>
<dbReference type="AlphaFoldDB" id="W9YWH6"/>
<dbReference type="EMBL" id="KI980815">
    <property type="protein sequence ID" value="EXK23495.1"/>
    <property type="molecule type" value="Genomic_DNA"/>
</dbReference>
<reference evidence="1" key="1">
    <citation type="submission" date="2012-04" db="EMBL/GenBank/DDBJ databases">
        <title>The Genome Sequence of Fusarium oxysporum melonis.</title>
        <authorList>
            <consortium name="The Broad Institute Genome Sequencing Platform"/>
            <person name="Ma L.-J."/>
            <person name="Gale L.R."/>
            <person name="Schwartz D.C."/>
            <person name="Zhou S."/>
            <person name="Corby-Kistler H."/>
            <person name="Young S.K."/>
            <person name="Zeng Q."/>
            <person name="Gargeya S."/>
            <person name="Fitzgerald M."/>
            <person name="Haas B."/>
            <person name="Abouelleil A."/>
            <person name="Alvarado L."/>
            <person name="Arachchi H.M."/>
            <person name="Berlin A."/>
            <person name="Brown A."/>
            <person name="Chapman S.B."/>
            <person name="Chen Z."/>
            <person name="Dunbar C."/>
            <person name="Freedman E."/>
            <person name="Gearin G."/>
            <person name="Goldberg J."/>
            <person name="Griggs A."/>
            <person name="Gujja S."/>
            <person name="Heiman D."/>
            <person name="Howarth C."/>
            <person name="Larson L."/>
            <person name="Lui A."/>
            <person name="MacDonald P.J.P."/>
            <person name="Montmayeur A."/>
            <person name="Murphy C."/>
            <person name="Neiman D."/>
            <person name="Pearson M."/>
            <person name="Priest M."/>
            <person name="Roberts A."/>
            <person name="Saif S."/>
            <person name="Shea T."/>
            <person name="Shenoy N."/>
            <person name="Sisk P."/>
            <person name="Stolte C."/>
            <person name="Sykes S."/>
            <person name="Wortman J."/>
            <person name="Nusbaum C."/>
            <person name="Birren B."/>
        </authorList>
    </citation>
    <scope>NUCLEOTIDE SEQUENCE</scope>
    <source>
        <strain evidence="1">26406</strain>
    </source>
</reference>
<dbReference type="Proteomes" id="UP000030703">
    <property type="component" value="Unassembled WGS sequence"/>
</dbReference>
<organism evidence="1">
    <name type="scientific">Fusarium oxysporum f. sp. melonis 26406</name>
    <dbReference type="NCBI Taxonomy" id="1089452"/>
    <lineage>
        <taxon>Eukaryota</taxon>
        <taxon>Fungi</taxon>
        <taxon>Dikarya</taxon>
        <taxon>Ascomycota</taxon>
        <taxon>Pezizomycotina</taxon>
        <taxon>Sordariomycetes</taxon>
        <taxon>Hypocreomycetidae</taxon>
        <taxon>Hypocreales</taxon>
        <taxon>Nectriaceae</taxon>
        <taxon>Fusarium</taxon>
        <taxon>Fusarium oxysporum species complex</taxon>
    </lineage>
</organism>
<sequence length="86" mass="9616">MVGHSAKCGSIPPYEKHGLRVSQRLNLSFLKRRHGIMAITWRNFWNVCYSSSTFVVAKLPGRWSCLPYGTEIPPTVAYETSSTIAG</sequence>